<organism evidence="2 3">
    <name type="scientific">Beta vulgaris subsp. vulgaris</name>
    <name type="common">Beet</name>
    <dbReference type="NCBI Taxonomy" id="3555"/>
    <lineage>
        <taxon>Eukaryota</taxon>
        <taxon>Viridiplantae</taxon>
        <taxon>Streptophyta</taxon>
        <taxon>Embryophyta</taxon>
        <taxon>Tracheophyta</taxon>
        <taxon>Spermatophyta</taxon>
        <taxon>Magnoliopsida</taxon>
        <taxon>eudicotyledons</taxon>
        <taxon>Gunneridae</taxon>
        <taxon>Pentapetalae</taxon>
        <taxon>Caryophyllales</taxon>
        <taxon>Chenopodiaceae</taxon>
        <taxon>Betoideae</taxon>
        <taxon>Beta</taxon>
    </lineage>
</organism>
<name>A0A0J8CGM3_BETVV</name>
<sequence>MRKRLTAKQRVQEQLKLKVSKGDIKVPRAPKTSKAGLEFAADMALEASEIADREAVGRLQEAFRKIYPQADWSSVETEYNASVGAAFHEGNDSDPELEVDDAIARGDLLGEDAQQIEDPLAAGTPVAQEEEVHEENSGNQEVSSDNSSSESGDDEVVSETLDSDTSSISP</sequence>
<dbReference type="AlphaFoldDB" id="A0A0J8CGM3"/>
<feature type="region of interest" description="Disordered" evidence="1">
    <location>
        <begin position="86"/>
        <end position="170"/>
    </location>
</feature>
<evidence type="ECO:0000256" key="1">
    <source>
        <dbReference type="SAM" id="MobiDB-lite"/>
    </source>
</evidence>
<accession>A0A0J8CGM3</accession>
<keyword evidence="3" id="KW-1185">Reference proteome</keyword>
<dbReference type="Proteomes" id="UP000035740">
    <property type="component" value="Chromosome 5"/>
</dbReference>
<evidence type="ECO:0000313" key="3">
    <source>
        <dbReference type="Proteomes" id="UP000035740"/>
    </source>
</evidence>
<dbReference type="Gramene" id="KMT11264">
    <property type="protein sequence ID" value="KMT11264"/>
    <property type="gene ID" value="BVRB_5g110130"/>
</dbReference>
<dbReference type="EMBL" id="KQ090094">
    <property type="protein sequence ID" value="KMT11264.1"/>
    <property type="molecule type" value="Genomic_DNA"/>
</dbReference>
<gene>
    <name evidence="2" type="ORF">BVRB_5g110130</name>
</gene>
<evidence type="ECO:0000313" key="2">
    <source>
        <dbReference type="EMBL" id="KMT11264.1"/>
    </source>
</evidence>
<feature type="compositionally biased region" description="Low complexity" evidence="1">
    <location>
        <begin position="137"/>
        <end position="150"/>
    </location>
</feature>
<proteinExistence type="predicted"/>
<protein>
    <submittedName>
        <fullName evidence="2">Uncharacterized protein</fullName>
    </submittedName>
</protein>
<feature type="compositionally biased region" description="Acidic residues" evidence="1">
    <location>
        <begin position="92"/>
        <end position="101"/>
    </location>
</feature>
<reference evidence="2 3" key="1">
    <citation type="journal article" date="2014" name="Nature">
        <title>The genome of the recently domesticated crop plant sugar beet (Beta vulgaris).</title>
        <authorList>
            <person name="Dohm J.C."/>
            <person name="Minoche A.E."/>
            <person name="Holtgrawe D."/>
            <person name="Capella-Gutierrez S."/>
            <person name="Zakrzewski F."/>
            <person name="Tafer H."/>
            <person name="Rupp O."/>
            <person name="Sorensen T.R."/>
            <person name="Stracke R."/>
            <person name="Reinhardt R."/>
            <person name="Goesmann A."/>
            <person name="Kraft T."/>
            <person name="Schulz B."/>
            <person name="Stadler P.F."/>
            <person name="Schmidt T."/>
            <person name="Gabaldon T."/>
            <person name="Lehrach H."/>
            <person name="Weisshaar B."/>
            <person name="Himmelbauer H."/>
        </authorList>
    </citation>
    <scope>NUCLEOTIDE SEQUENCE [LARGE SCALE GENOMIC DNA]</scope>
    <source>
        <tissue evidence="2">Taproot</tissue>
    </source>
</reference>